<reference evidence="2 3" key="1">
    <citation type="submission" date="2024-06" db="EMBL/GenBank/DDBJ databases">
        <title>Genomics of switchgrass bacterial isolates.</title>
        <authorList>
            <person name="Shade A."/>
        </authorList>
    </citation>
    <scope>NUCLEOTIDE SEQUENCE [LARGE SCALE GENOMIC DNA]</scope>
    <source>
        <strain evidence="2 3">PvP084</strain>
    </source>
</reference>
<evidence type="ECO:0000313" key="3">
    <source>
        <dbReference type="Proteomes" id="UP001549119"/>
    </source>
</evidence>
<keyword evidence="1" id="KW-0812">Transmembrane</keyword>
<evidence type="ECO:0000313" key="2">
    <source>
        <dbReference type="EMBL" id="MET3868039.1"/>
    </source>
</evidence>
<name>A0ABV2NNI2_9HYPH</name>
<feature type="transmembrane region" description="Helical" evidence="1">
    <location>
        <begin position="6"/>
        <end position="24"/>
    </location>
</feature>
<keyword evidence="1" id="KW-1133">Transmembrane helix</keyword>
<evidence type="ECO:0000256" key="1">
    <source>
        <dbReference type="SAM" id="Phobius"/>
    </source>
</evidence>
<dbReference type="RefSeq" id="WP_281068108.1">
    <property type="nucleotide sequence ID" value="NZ_JBEPNV010000001.1"/>
</dbReference>
<dbReference type="EMBL" id="JBEPNW010000002">
    <property type="protein sequence ID" value="MET3868039.1"/>
    <property type="molecule type" value="Genomic_DNA"/>
</dbReference>
<keyword evidence="3" id="KW-1185">Reference proteome</keyword>
<protein>
    <submittedName>
        <fullName evidence="2">Uncharacterized protein</fullName>
    </submittedName>
</protein>
<dbReference type="Proteomes" id="UP001549119">
    <property type="component" value="Unassembled WGS sequence"/>
</dbReference>
<sequence length="42" mass="4529">MCWPSFFIGFGAASTLAAFAWMFASAARDLRAEDAARGEGDR</sequence>
<gene>
    <name evidence="2" type="ORF">ABIC20_005348</name>
</gene>
<comment type="caution">
    <text evidence="2">The sequence shown here is derived from an EMBL/GenBank/DDBJ whole genome shotgun (WGS) entry which is preliminary data.</text>
</comment>
<organism evidence="2 3">
    <name type="scientific">Methylobacterium radiotolerans</name>
    <dbReference type="NCBI Taxonomy" id="31998"/>
    <lineage>
        <taxon>Bacteria</taxon>
        <taxon>Pseudomonadati</taxon>
        <taxon>Pseudomonadota</taxon>
        <taxon>Alphaproteobacteria</taxon>
        <taxon>Hyphomicrobiales</taxon>
        <taxon>Methylobacteriaceae</taxon>
        <taxon>Methylobacterium</taxon>
    </lineage>
</organism>
<accession>A0ABV2NNI2</accession>
<proteinExistence type="predicted"/>
<keyword evidence="1" id="KW-0472">Membrane</keyword>